<reference evidence="2" key="2">
    <citation type="journal article" date="2021" name="Genome Biol. Evol.">
        <title>Developing a high-quality reference genome for a parasitic bivalve with doubly uniparental inheritance (Bivalvia: Unionida).</title>
        <authorList>
            <person name="Smith C.H."/>
        </authorList>
    </citation>
    <scope>NUCLEOTIDE SEQUENCE</scope>
    <source>
        <strain evidence="2">CHS0354</strain>
        <tissue evidence="2">Mantle</tissue>
    </source>
</reference>
<reference evidence="2" key="1">
    <citation type="journal article" date="2021" name="Genome Biol. Evol.">
        <title>A High-Quality Reference Genome for a Parasitic Bivalve with Doubly Uniparental Inheritance (Bivalvia: Unionida).</title>
        <authorList>
            <person name="Smith C.H."/>
        </authorList>
    </citation>
    <scope>NUCLEOTIDE SEQUENCE</scope>
    <source>
        <strain evidence="2">CHS0354</strain>
    </source>
</reference>
<accession>A0AAE0RYG5</accession>
<dbReference type="EMBL" id="JAEAOA010001414">
    <property type="protein sequence ID" value="KAK3581967.1"/>
    <property type="molecule type" value="Genomic_DNA"/>
</dbReference>
<gene>
    <name evidence="2" type="ORF">CHS0354_023438</name>
</gene>
<evidence type="ECO:0000313" key="2">
    <source>
        <dbReference type="EMBL" id="KAK3581967.1"/>
    </source>
</evidence>
<keyword evidence="1" id="KW-1133">Transmembrane helix</keyword>
<sequence length="261" mass="28393">MTKITEDSTDATVMGISLEVQINISVYGESGFLYLHVYKSSSALLYSYEINGANSNTEEHSYVCYDESRRCFFHALGDKLTWLGAKAKCLDSNQGLAPYQISKDEKLCIPTLPDGNYWIGMIWSMPVSTTTISTTAGLSTMQTTTTIRTTSIVTTETLTPTTEIKSKTVALYTSDSVQPTPSDNKPTLIAVSVIIPVVLIATVVSVVIFYKKKLMCFKGNENWVGVDKSIKSTTVETPSADPLIATTAIPNIPPGSTMARL</sequence>
<keyword evidence="3" id="KW-1185">Reference proteome</keyword>
<proteinExistence type="predicted"/>
<feature type="transmembrane region" description="Helical" evidence="1">
    <location>
        <begin position="188"/>
        <end position="210"/>
    </location>
</feature>
<keyword evidence="1" id="KW-0472">Membrane</keyword>
<evidence type="ECO:0000256" key="1">
    <source>
        <dbReference type="SAM" id="Phobius"/>
    </source>
</evidence>
<dbReference type="AlphaFoldDB" id="A0AAE0RYG5"/>
<name>A0AAE0RYG5_9BIVA</name>
<organism evidence="2 3">
    <name type="scientific">Potamilus streckersoni</name>
    <dbReference type="NCBI Taxonomy" id="2493646"/>
    <lineage>
        <taxon>Eukaryota</taxon>
        <taxon>Metazoa</taxon>
        <taxon>Spiralia</taxon>
        <taxon>Lophotrochozoa</taxon>
        <taxon>Mollusca</taxon>
        <taxon>Bivalvia</taxon>
        <taxon>Autobranchia</taxon>
        <taxon>Heteroconchia</taxon>
        <taxon>Palaeoheterodonta</taxon>
        <taxon>Unionida</taxon>
        <taxon>Unionoidea</taxon>
        <taxon>Unionidae</taxon>
        <taxon>Ambleminae</taxon>
        <taxon>Lampsilini</taxon>
        <taxon>Potamilus</taxon>
    </lineage>
</organism>
<comment type="caution">
    <text evidence="2">The sequence shown here is derived from an EMBL/GenBank/DDBJ whole genome shotgun (WGS) entry which is preliminary data.</text>
</comment>
<keyword evidence="1" id="KW-0812">Transmembrane</keyword>
<evidence type="ECO:0008006" key="4">
    <source>
        <dbReference type="Google" id="ProtNLM"/>
    </source>
</evidence>
<dbReference type="Proteomes" id="UP001195483">
    <property type="component" value="Unassembled WGS sequence"/>
</dbReference>
<evidence type="ECO:0000313" key="3">
    <source>
        <dbReference type="Proteomes" id="UP001195483"/>
    </source>
</evidence>
<reference evidence="2" key="3">
    <citation type="submission" date="2023-05" db="EMBL/GenBank/DDBJ databases">
        <authorList>
            <person name="Smith C.H."/>
        </authorList>
    </citation>
    <scope>NUCLEOTIDE SEQUENCE</scope>
    <source>
        <strain evidence="2">CHS0354</strain>
        <tissue evidence="2">Mantle</tissue>
    </source>
</reference>
<protein>
    <recommendedName>
        <fullName evidence="4">C-type lectin domain-containing protein</fullName>
    </recommendedName>
</protein>